<evidence type="ECO:0000313" key="1">
    <source>
        <dbReference type="EMBL" id="QQK08335.1"/>
    </source>
</evidence>
<evidence type="ECO:0000313" key="2">
    <source>
        <dbReference type="Proteomes" id="UP000595814"/>
    </source>
</evidence>
<keyword evidence="1" id="KW-0645">Protease</keyword>
<name>A0AC61MRX9_9FIRM</name>
<sequence length="212" mass="24829">MRRIVFFICFIILNLIPDLIMVDINLNQPTLILLYSAMFIFIIIFIVKKYNNQLNTYNPNGFGKNPLSKKLILFLLGMLFINELFILIFNYFIQNISSNQQAIIEFIGLNRIITFLRVVIYGPILEEYIFRGIFFNYFFNKNNFFSNFLAVFVSGIVFALVHEASLSLNLLLYCIGGWIFGITYMYTKDIRYSIALHSIHNLIPMLILINIL</sequence>
<keyword evidence="1" id="KW-0378">Hydrolase</keyword>
<keyword evidence="2" id="KW-1185">Reference proteome</keyword>
<protein>
    <submittedName>
        <fullName evidence="1">CPBP family intramembrane metalloprotease</fullName>
    </submittedName>
</protein>
<reference evidence="1 2" key="1">
    <citation type="journal article" date="2022" name="Int. J. Syst. Evol. Microbiol.">
        <title>Miniphocaeibacter halophilus sp. nov., an ammonium-tolerant acetate-producing bacterium isolated from a biogas system.</title>
        <authorList>
            <person name="Schnurer A."/>
            <person name="Singh A."/>
            <person name="Bi S."/>
            <person name="Qiao W."/>
            <person name="Westerholm M."/>
        </authorList>
    </citation>
    <scope>NUCLEOTIDE SEQUENCE [LARGE SCALE GENOMIC DNA]</scope>
    <source>
        <strain evidence="1 2">AMB_01</strain>
    </source>
</reference>
<keyword evidence="1" id="KW-0482">Metalloprotease</keyword>
<dbReference type="Proteomes" id="UP000595814">
    <property type="component" value="Chromosome"/>
</dbReference>
<dbReference type="EMBL" id="CP066744">
    <property type="protein sequence ID" value="QQK08335.1"/>
    <property type="molecule type" value="Genomic_DNA"/>
</dbReference>
<proteinExistence type="predicted"/>
<organism evidence="1 2">
    <name type="scientific">Miniphocaeibacter halophilus</name>
    <dbReference type="NCBI Taxonomy" id="2931922"/>
    <lineage>
        <taxon>Bacteria</taxon>
        <taxon>Bacillati</taxon>
        <taxon>Bacillota</taxon>
        <taxon>Tissierellia</taxon>
        <taxon>Tissierellales</taxon>
        <taxon>Peptoniphilaceae</taxon>
        <taxon>Miniphocaeibacter</taxon>
    </lineage>
</organism>
<accession>A0AC61MRX9</accession>
<gene>
    <name evidence="1" type="ORF">JFY71_01980</name>
</gene>